<name>A0AAU8BWK0_9VIRU</name>
<proteinExistence type="predicted"/>
<accession>A0AAU8BWK0</accession>
<dbReference type="EMBL" id="PP554580">
    <property type="protein sequence ID" value="XCD29899.1"/>
    <property type="molecule type" value="Genomic_DNA"/>
</dbReference>
<evidence type="ECO:0000313" key="1">
    <source>
        <dbReference type="EMBL" id="XCD29899.1"/>
    </source>
</evidence>
<organism evidence="1">
    <name type="scientific">Salmonella phage PMBT35</name>
    <dbReference type="NCBI Taxonomy" id="3137287"/>
    <lineage>
        <taxon>Viruses</taxon>
    </lineage>
</organism>
<reference evidence="1" key="1">
    <citation type="submission" date="2024-03" db="EMBL/GenBank/DDBJ databases">
        <title>This phage originates from the Bacteriophage catalogue of the Bacteriophage Competence Centre, Department of Microbiology und Biotechnology, Max Rubner-Institut, Kiel, Germany.</title>
        <authorList>
            <person name="Sprotte S."/>
            <person name="Brinks E."/>
        </authorList>
    </citation>
    <scope>NUCLEOTIDE SEQUENCE</scope>
</reference>
<protein>
    <recommendedName>
        <fullName evidence="2">Phage protein</fullName>
    </recommendedName>
</protein>
<evidence type="ECO:0008006" key="2">
    <source>
        <dbReference type="Google" id="ProtNLM"/>
    </source>
</evidence>
<sequence length="83" mass="10075">MVRKLIKKVKEFFKPRYRVILEMDENGAVYIQRENLLGSWYYISDVFGAIEFESIMSAFCFIEVQHEVRDYEVSIVIRWEDEK</sequence>